<evidence type="ECO:0000256" key="9">
    <source>
        <dbReference type="ARBA" id="ARBA00023163"/>
    </source>
</evidence>
<organism evidence="14 15">
    <name type="scientific">Daphnia magna</name>
    <dbReference type="NCBI Taxonomy" id="35525"/>
    <lineage>
        <taxon>Eukaryota</taxon>
        <taxon>Metazoa</taxon>
        <taxon>Ecdysozoa</taxon>
        <taxon>Arthropoda</taxon>
        <taxon>Crustacea</taxon>
        <taxon>Branchiopoda</taxon>
        <taxon>Diplostraca</taxon>
        <taxon>Cladocera</taxon>
        <taxon>Anomopoda</taxon>
        <taxon>Daphniidae</taxon>
        <taxon>Daphnia</taxon>
    </lineage>
</organism>
<keyword evidence="8" id="KW-0238">DNA-binding</keyword>
<evidence type="ECO:0000256" key="7">
    <source>
        <dbReference type="ARBA" id="ARBA00023054"/>
    </source>
</evidence>
<keyword evidence="11" id="KW-0131">Cell cycle</keyword>
<dbReference type="Proteomes" id="UP000076858">
    <property type="component" value="Unassembled WGS sequence"/>
</dbReference>
<sequence length="239" mass="27111">MPLRNMGRKCVAIGCNSSMNGKTSIMFHKFPYRDPSRMLKWLELCPPDLTTDKGRILLCSRHFHRDQYLNRNAKKPKLVHNAVPFKKQNPISDSKQIEKQNSGELPNEPDSKQSLVWIPMQEDIEDVDESEQPDKDNENNDFQYDIEDSLTVEVNMKDGESTGSFEFVRDDPAKGAGSSTTSQALILENIRLKVTNEDLKTKLNSSKERVAFLEKQVHNLSRLAALCQCSCTNESSTSS</sequence>
<evidence type="ECO:0000256" key="13">
    <source>
        <dbReference type="SAM" id="MobiDB-lite"/>
    </source>
</evidence>
<gene>
    <name evidence="14" type="ORF">APZ42_020579</name>
</gene>
<keyword evidence="3" id="KW-0479">Metal-binding</keyword>
<dbReference type="SMART" id="SM00692">
    <property type="entry name" value="DM3"/>
    <property type="match status" value="1"/>
</dbReference>
<evidence type="ECO:0000256" key="1">
    <source>
        <dbReference type="ARBA" id="ARBA00004642"/>
    </source>
</evidence>
<comment type="similarity">
    <text evidence="2">Belongs to the THAP1 family.</text>
</comment>
<name>A0A0N8DC72_9CRUS</name>
<keyword evidence="9" id="KW-0804">Transcription</keyword>
<feature type="region of interest" description="Disordered" evidence="13">
    <location>
        <begin position="125"/>
        <end position="145"/>
    </location>
</feature>
<dbReference type="GO" id="GO:0043565">
    <property type="term" value="F:sequence-specific DNA binding"/>
    <property type="evidence" value="ECO:0007669"/>
    <property type="project" value="InterPro"/>
</dbReference>
<keyword evidence="15" id="KW-1185">Reference proteome</keyword>
<evidence type="ECO:0000256" key="11">
    <source>
        <dbReference type="ARBA" id="ARBA00023306"/>
    </source>
</evidence>
<dbReference type="PANTHER" id="PTHR46600">
    <property type="entry name" value="THAP DOMAIN-CONTAINING"/>
    <property type="match status" value="1"/>
</dbReference>
<dbReference type="SUPFAM" id="SSF57716">
    <property type="entry name" value="Glucocorticoid receptor-like (DNA-binding domain)"/>
    <property type="match status" value="1"/>
</dbReference>
<comment type="caution">
    <text evidence="14">The sequence shown here is derived from an EMBL/GenBank/DDBJ whole genome shotgun (WGS) entry which is preliminary data.</text>
</comment>
<accession>A0A0N8DC72</accession>
<dbReference type="SMART" id="SM00980">
    <property type="entry name" value="THAP"/>
    <property type="match status" value="1"/>
</dbReference>
<evidence type="ECO:0000256" key="3">
    <source>
        <dbReference type="ARBA" id="ARBA00022723"/>
    </source>
</evidence>
<keyword evidence="6" id="KW-0805">Transcription regulation</keyword>
<feature type="region of interest" description="Disordered" evidence="13">
    <location>
        <begin position="79"/>
        <end position="113"/>
    </location>
</feature>
<keyword evidence="5" id="KW-0862">Zinc</keyword>
<dbReference type="PROSITE" id="PS50950">
    <property type="entry name" value="ZF_THAP"/>
    <property type="match status" value="1"/>
</dbReference>
<keyword evidence="7 12" id="KW-0175">Coiled coil</keyword>
<evidence type="ECO:0000313" key="14">
    <source>
        <dbReference type="EMBL" id="KZS13964.1"/>
    </source>
</evidence>
<evidence type="ECO:0000256" key="8">
    <source>
        <dbReference type="ARBA" id="ARBA00023125"/>
    </source>
</evidence>
<evidence type="ECO:0000256" key="2">
    <source>
        <dbReference type="ARBA" id="ARBA00006177"/>
    </source>
</evidence>
<dbReference type="AlphaFoldDB" id="A0A0N8DC72"/>
<protein>
    <submittedName>
        <fullName evidence="14">Uncharacterized protein</fullName>
    </submittedName>
</protein>
<evidence type="ECO:0000256" key="4">
    <source>
        <dbReference type="ARBA" id="ARBA00022771"/>
    </source>
</evidence>
<evidence type="ECO:0000256" key="10">
    <source>
        <dbReference type="ARBA" id="ARBA00023242"/>
    </source>
</evidence>
<proteinExistence type="inferred from homology"/>
<reference evidence="14 15" key="1">
    <citation type="submission" date="2016-03" db="EMBL/GenBank/DDBJ databases">
        <title>EvidentialGene: Evidence-directed Construction of Genes on Genomes.</title>
        <authorList>
            <person name="Gilbert D.G."/>
            <person name="Choi J.-H."/>
            <person name="Mockaitis K."/>
            <person name="Colbourne J."/>
            <person name="Pfrender M."/>
        </authorList>
    </citation>
    <scope>NUCLEOTIDE SEQUENCE [LARGE SCALE GENOMIC DNA]</scope>
    <source>
        <strain evidence="14 15">Xinb3</strain>
        <tissue evidence="14">Complete organism</tissue>
    </source>
</reference>
<dbReference type="Pfam" id="PF05485">
    <property type="entry name" value="THAP"/>
    <property type="match status" value="1"/>
</dbReference>
<evidence type="ECO:0000313" key="15">
    <source>
        <dbReference type="Proteomes" id="UP000076858"/>
    </source>
</evidence>
<dbReference type="GO" id="GO:0008270">
    <property type="term" value="F:zinc ion binding"/>
    <property type="evidence" value="ECO:0007669"/>
    <property type="project" value="UniProtKB-KW"/>
</dbReference>
<feature type="compositionally biased region" description="Polar residues" evidence="13">
    <location>
        <begin position="89"/>
        <end position="104"/>
    </location>
</feature>
<dbReference type="OrthoDB" id="5982876at2759"/>
<dbReference type="GO" id="GO:0005654">
    <property type="term" value="C:nucleoplasm"/>
    <property type="evidence" value="ECO:0007669"/>
    <property type="project" value="UniProtKB-SubCell"/>
</dbReference>
<keyword evidence="4" id="KW-0863">Zinc-finger</keyword>
<comment type="subcellular location">
    <subcellularLocation>
        <location evidence="1">Nucleus</location>
        <location evidence="1">Nucleoplasm</location>
    </subcellularLocation>
</comment>
<evidence type="ECO:0000256" key="5">
    <source>
        <dbReference type="ARBA" id="ARBA00022833"/>
    </source>
</evidence>
<dbReference type="InterPro" id="IPR006612">
    <property type="entry name" value="THAP_Znf"/>
</dbReference>
<dbReference type="EMBL" id="LRGB01001005">
    <property type="protein sequence ID" value="KZS13964.1"/>
    <property type="molecule type" value="Genomic_DNA"/>
</dbReference>
<evidence type="ECO:0000256" key="6">
    <source>
        <dbReference type="ARBA" id="ARBA00023015"/>
    </source>
</evidence>
<feature type="coiled-coil region" evidence="12">
    <location>
        <begin position="196"/>
        <end position="223"/>
    </location>
</feature>
<keyword evidence="10" id="KW-0539">Nucleus</keyword>
<dbReference type="InterPro" id="IPR026516">
    <property type="entry name" value="THAP1/10"/>
</dbReference>
<dbReference type="PANTHER" id="PTHR46600:SF1">
    <property type="entry name" value="THAP DOMAIN-CONTAINING PROTEIN 1"/>
    <property type="match status" value="1"/>
</dbReference>
<evidence type="ECO:0000256" key="12">
    <source>
        <dbReference type="SAM" id="Coils"/>
    </source>
</evidence>